<evidence type="ECO:0000313" key="2">
    <source>
        <dbReference type="EMBL" id="PRQ39387.1"/>
    </source>
</evidence>
<reference evidence="2 3" key="1">
    <citation type="journal article" date="2018" name="Nat. Genet.">
        <title>The Rosa genome provides new insights in the design of modern roses.</title>
        <authorList>
            <person name="Bendahmane M."/>
        </authorList>
    </citation>
    <scope>NUCLEOTIDE SEQUENCE [LARGE SCALE GENOMIC DNA]</scope>
    <source>
        <strain evidence="3">cv. Old Blush</strain>
    </source>
</reference>
<gene>
    <name evidence="2" type="ORF">RchiOBHm_Chr4g0424611</name>
</gene>
<comment type="caution">
    <text evidence="2">The sequence shown here is derived from an EMBL/GenBank/DDBJ whole genome shotgun (WGS) entry which is preliminary data.</text>
</comment>
<dbReference type="Gramene" id="PRQ39387">
    <property type="protein sequence ID" value="PRQ39387"/>
    <property type="gene ID" value="RchiOBHm_Chr4g0424611"/>
</dbReference>
<name>A0A2P6QYX7_ROSCH</name>
<dbReference type="AlphaFoldDB" id="A0A2P6QYX7"/>
<feature type="region of interest" description="Disordered" evidence="1">
    <location>
        <begin position="26"/>
        <end position="60"/>
    </location>
</feature>
<dbReference type="Proteomes" id="UP000238479">
    <property type="component" value="Chromosome 4"/>
</dbReference>
<sequence>MKSTLESSGMVAGVVDDAKEATEVELERVERDVREGGAKKRAREGHDLFFSMSPRPGDLK</sequence>
<organism evidence="2 3">
    <name type="scientific">Rosa chinensis</name>
    <name type="common">China rose</name>
    <dbReference type="NCBI Taxonomy" id="74649"/>
    <lineage>
        <taxon>Eukaryota</taxon>
        <taxon>Viridiplantae</taxon>
        <taxon>Streptophyta</taxon>
        <taxon>Embryophyta</taxon>
        <taxon>Tracheophyta</taxon>
        <taxon>Spermatophyta</taxon>
        <taxon>Magnoliopsida</taxon>
        <taxon>eudicotyledons</taxon>
        <taxon>Gunneridae</taxon>
        <taxon>Pentapetalae</taxon>
        <taxon>rosids</taxon>
        <taxon>fabids</taxon>
        <taxon>Rosales</taxon>
        <taxon>Rosaceae</taxon>
        <taxon>Rosoideae</taxon>
        <taxon>Rosoideae incertae sedis</taxon>
        <taxon>Rosa</taxon>
    </lineage>
</organism>
<dbReference type="EMBL" id="PDCK01000042">
    <property type="protein sequence ID" value="PRQ39387.1"/>
    <property type="molecule type" value="Genomic_DNA"/>
</dbReference>
<evidence type="ECO:0000313" key="3">
    <source>
        <dbReference type="Proteomes" id="UP000238479"/>
    </source>
</evidence>
<feature type="compositionally biased region" description="Basic and acidic residues" evidence="1">
    <location>
        <begin position="26"/>
        <end position="38"/>
    </location>
</feature>
<keyword evidence="3" id="KW-1185">Reference proteome</keyword>
<protein>
    <submittedName>
        <fullName evidence="2">Uncharacterized protein</fullName>
    </submittedName>
</protein>
<evidence type="ECO:0000256" key="1">
    <source>
        <dbReference type="SAM" id="MobiDB-lite"/>
    </source>
</evidence>
<accession>A0A2P6QYX7</accession>
<proteinExistence type="predicted"/>